<dbReference type="SUPFAM" id="SSF52540">
    <property type="entry name" value="P-loop containing nucleoside triphosphate hydrolases"/>
    <property type="match status" value="1"/>
</dbReference>
<dbReference type="GO" id="GO:0005886">
    <property type="term" value="C:plasma membrane"/>
    <property type="evidence" value="ECO:0007669"/>
    <property type="project" value="TreeGrafter"/>
</dbReference>
<reference evidence="5 6" key="1">
    <citation type="submission" date="2017-03" db="EMBL/GenBank/DDBJ databases">
        <authorList>
            <person name="Afonso C.L."/>
            <person name="Miller P.J."/>
            <person name="Scott M.A."/>
            <person name="Spackman E."/>
            <person name="Goraichik I."/>
            <person name="Dimitrov K.M."/>
            <person name="Suarez D.L."/>
            <person name="Swayne D.E."/>
        </authorList>
    </citation>
    <scope>NUCLEOTIDE SEQUENCE [LARGE SCALE GENOMIC DNA]</scope>
    <source>
        <strain evidence="5 6">CECT 7691</strain>
    </source>
</reference>
<keyword evidence="3 5" id="KW-0067">ATP-binding</keyword>
<sequence>MTAILEVSDLTMRFGGLTALDSLSFKVNDHETVGLIGPNGAGKTTAFNVISGVLAPTSGTVHYRGSAITGLPTHRIVRHGVVRTFQSTSVFAKASVLDNIVCGGFVNWETGFVSNLFNGAKTRATQAAARDRAMELIRLAGIEELAHSAAGELSYGHQKRLGLLVALAASPSLLLLDEPAAGLNAEESEELAEFIRSVKQQLQIAVLLVEHHIEMITSLCDRLIVLEYGRKIADGPVAEVRQDPRVVDAYLGVDDDDDA</sequence>
<dbReference type="InParanoid" id="A0A1Y5SKN2"/>
<dbReference type="InterPro" id="IPR003439">
    <property type="entry name" value="ABC_transporter-like_ATP-bd"/>
</dbReference>
<dbReference type="Proteomes" id="UP000193200">
    <property type="component" value="Unassembled WGS sequence"/>
</dbReference>
<feature type="domain" description="ABC transporter" evidence="4">
    <location>
        <begin position="5"/>
        <end position="253"/>
    </location>
</feature>
<dbReference type="InterPro" id="IPR003593">
    <property type="entry name" value="AAA+_ATPase"/>
</dbReference>
<proteinExistence type="predicted"/>
<dbReference type="GO" id="GO:0005524">
    <property type="term" value="F:ATP binding"/>
    <property type="evidence" value="ECO:0007669"/>
    <property type="project" value="UniProtKB-KW"/>
</dbReference>
<accession>A0A1Y5SKN2</accession>
<dbReference type="GO" id="GO:0016887">
    <property type="term" value="F:ATP hydrolysis activity"/>
    <property type="evidence" value="ECO:0007669"/>
    <property type="project" value="InterPro"/>
</dbReference>
<dbReference type="Pfam" id="PF00005">
    <property type="entry name" value="ABC_tran"/>
    <property type="match status" value="1"/>
</dbReference>
<dbReference type="CDD" id="cd03219">
    <property type="entry name" value="ABC_Mj1267_LivG_branched"/>
    <property type="match status" value="1"/>
</dbReference>
<keyword evidence="2" id="KW-0547">Nucleotide-binding</keyword>
<gene>
    <name evidence="5" type="primary">lptB_6</name>
    <name evidence="5" type="ORF">OCH7691_01782</name>
</gene>
<keyword evidence="5" id="KW-0378">Hydrolase</keyword>
<evidence type="ECO:0000313" key="5">
    <source>
        <dbReference type="EMBL" id="SLN42399.1"/>
    </source>
</evidence>
<dbReference type="AlphaFoldDB" id="A0A1Y5SKN2"/>
<dbReference type="Gene3D" id="3.40.50.300">
    <property type="entry name" value="P-loop containing nucleotide triphosphate hydrolases"/>
    <property type="match status" value="1"/>
</dbReference>
<keyword evidence="1" id="KW-0813">Transport</keyword>
<dbReference type="PROSITE" id="PS50893">
    <property type="entry name" value="ABC_TRANSPORTER_2"/>
    <property type="match status" value="1"/>
</dbReference>
<evidence type="ECO:0000259" key="4">
    <source>
        <dbReference type="PROSITE" id="PS50893"/>
    </source>
</evidence>
<dbReference type="EMBL" id="FWFR01000001">
    <property type="protein sequence ID" value="SLN42399.1"/>
    <property type="molecule type" value="Genomic_DNA"/>
</dbReference>
<organism evidence="5 6">
    <name type="scientific">Oceanibacterium hippocampi</name>
    <dbReference type="NCBI Taxonomy" id="745714"/>
    <lineage>
        <taxon>Bacteria</taxon>
        <taxon>Pseudomonadati</taxon>
        <taxon>Pseudomonadota</taxon>
        <taxon>Alphaproteobacteria</taxon>
        <taxon>Sneathiellales</taxon>
        <taxon>Sneathiellaceae</taxon>
        <taxon>Oceanibacterium</taxon>
    </lineage>
</organism>
<evidence type="ECO:0000256" key="3">
    <source>
        <dbReference type="ARBA" id="ARBA00022840"/>
    </source>
</evidence>
<dbReference type="PANTHER" id="PTHR45772:SF9">
    <property type="entry name" value="CONSERVED COMPONENT OF ABC TRANSPORTER FOR NATURAL AMINO ACIDS"/>
    <property type="match status" value="1"/>
</dbReference>
<dbReference type="EC" id="3.6.3.-" evidence="5"/>
<dbReference type="PANTHER" id="PTHR45772">
    <property type="entry name" value="CONSERVED COMPONENT OF ABC TRANSPORTER FOR NATURAL AMINO ACIDS-RELATED"/>
    <property type="match status" value="1"/>
</dbReference>
<dbReference type="FunFam" id="3.40.50.300:FF:000421">
    <property type="entry name" value="Branched-chain amino acid ABC transporter ATP-binding protein"/>
    <property type="match status" value="1"/>
</dbReference>
<dbReference type="InterPro" id="IPR027417">
    <property type="entry name" value="P-loop_NTPase"/>
</dbReference>
<dbReference type="InterPro" id="IPR051120">
    <property type="entry name" value="ABC_AA/LPS_Transport"/>
</dbReference>
<protein>
    <submittedName>
        <fullName evidence="5">Lipopolysaccharide export system ATP-binding protein LptB</fullName>
        <ecNumber evidence="5">3.6.3.-</ecNumber>
    </submittedName>
</protein>
<dbReference type="Pfam" id="PF12399">
    <property type="entry name" value="BCA_ABC_TP_C"/>
    <property type="match status" value="1"/>
</dbReference>
<name>A0A1Y5SKN2_9PROT</name>
<dbReference type="InterPro" id="IPR032823">
    <property type="entry name" value="BCA_ABC_TP_C"/>
</dbReference>
<evidence type="ECO:0000256" key="1">
    <source>
        <dbReference type="ARBA" id="ARBA00022448"/>
    </source>
</evidence>
<keyword evidence="6" id="KW-1185">Reference proteome</keyword>
<evidence type="ECO:0000256" key="2">
    <source>
        <dbReference type="ARBA" id="ARBA00022741"/>
    </source>
</evidence>
<evidence type="ECO:0000313" key="6">
    <source>
        <dbReference type="Proteomes" id="UP000193200"/>
    </source>
</evidence>
<dbReference type="SMART" id="SM00382">
    <property type="entry name" value="AAA"/>
    <property type="match status" value="1"/>
</dbReference>
<dbReference type="RefSeq" id="WP_085883003.1">
    <property type="nucleotide sequence ID" value="NZ_FWFR01000001.1"/>
</dbReference>
<dbReference type="OrthoDB" id="9779872at2"/>